<dbReference type="OrthoDB" id="1099063at2759"/>
<reference evidence="2 3" key="1">
    <citation type="journal article" date="2019" name="Sci. Rep.">
        <title>Orb-weaving spider Araneus ventricosus genome elucidates the spidroin gene catalogue.</title>
        <authorList>
            <person name="Kono N."/>
            <person name="Nakamura H."/>
            <person name="Ohtoshi R."/>
            <person name="Moran D.A.P."/>
            <person name="Shinohara A."/>
            <person name="Yoshida Y."/>
            <person name="Fujiwara M."/>
            <person name="Mori M."/>
            <person name="Tomita M."/>
            <person name="Arakawa K."/>
        </authorList>
    </citation>
    <scope>NUCLEOTIDE SEQUENCE [LARGE SCALE GENOMIC DNA]</scope>
</reference>
<accession>A0A4Y2GXJ5</accession>
<proteinExistence type="predicted"/>
<name>A0A4Y2GXJ5_ARAVE</name>
<evidence type="ECO:0000313" key="2">
    <source>
        <dbReference type="EMBL" id="GBM57515.1"/>
    </source>
</evidence>
<keyword evidence="3" id="KW-1185">Reference proteome</keyword>
<dbReference type="EMBL" id="BGPR01001597">
    <property type="protein sequence ID" value="GBM57515.1"/>
    <property type="molecule type" value="Genomic_DNA"/>
</dbReference>
<gene>
    <name evidence="2" type="ORF">AVEN_137945_1</name>
</gene>
<feature type="region of interest" description="Disordered" evidence="1">
    <location>
        <begin position="1"/>
        <end position="38"/>
    </location>
</feature>
<evidence type="ECO:0000256" key="1">
    <source>
        <dbReference type="SAM" id="MobiDB-lite"/>
    </source>
</evidence>
<protein>
    <submittedName>
        <fullName evidence="2">Uncharacterized protein</fullName>
    </submittedName>
</protein>
<dbReference type="Proteomes" id="UP000499080">
    <property type="component" value="Unassembled WGS sequence"/>
</dbReference>
<comment type="caution">
    <text evidence="2">The sequence shown here is derived from an EMBL/GenBank/DDBJ whole genome shotgun (WGS) entry which is preliminary data.</text>
</comment>
<evidence type="ECO:0000313" key="3">
    <source>
        <dbReference type="Proteomes" id="UP000499080"/>
    </source>
</evidence>
<dbReference type="AlphaFoldDB" id="A0A4Y2GXJ5"/>
<organism evidence="2 3">
    <name type="scientific">Araneus ventricosus</name>
    <name type="common">Orbweaver spider</name>
    <name type="synonym">Epeira ventricosa</name>
    <dbReference type="NCBI Taxonomy" id="182803"/>
    <lineage>
        <taxon>Eukaryota</taxon>
        <taxon>Metazoa</taxon>
        <taxon>Ecdysozoa</taxon>
        <taxon>Arthropoda</taxon>
        <taxon>Chelicerata</taxon>
        <taxon>Arachnida</taxon>
        <taxon>Araneae</taxon>
        <taxon>Araneomorphae</taxon>
        <taxon>Entelegynae</taxon>
        <taxon>Araneoidea</taxon>
        <taxon>Araneidae</taxon>
        <taxon>Araneus</taxon>
    </lineage>
</organism>
<sequence length="111" mass="12523">MRTTPGPASRSQNVHAAPAESGLALNVPRRNMPQTRKLPADLRWNQISNLESSGDEAESLPPGHHGRKILRNLTLTKFYCYFFRHNDKGLNGDKLSKCKILIFRYYNALGS</sequence>